<dbReference type="EMBL" id="CP019645">
    <property type="protein sequence ID" value="AQQ59375.1"/>
    <property type="molecule type" value="Genomic_DNA"/>
</dbReference>
<organism evidence="2 3">
    <name type="scientific">Helicobacter bilis</name>
    <dbReference type="NCBI Taxonomy" id="37372"/>
    <lineage>
        <taxon>Bacteria</taxon>
        <taxon>Pseudomonadati</taxon>
        <taxon>Campylobacterota</taxon>
        <taxon>Epsilonproteobacteria</taxon>
        <taxon>Campylobacterales</taxon>
        <taxon>Helicobacteraceae</taxon>
        <taxon>Helicobacter</taxon>
    </lineage>
</organism>
<sequence length="63" mass="7451">MLSETKHLYFHASEMFRLTPQRDKKGNMPSKEPKKTKGTKYAETKQANKQQRNYECGNIARQF</sequence>
<evidence type="ECO:0000313" key="2">
    <source>
        <dbReference type="EMBL" id="AQQ59375.1"/>
    </source>
</evidence>
<evidence type="ECO:0000256" key="1">
    <source>
        <dbReference type="SAM" id="MobiDB-lite"/>
    </source>
</evidence>
<feature type="region of interest" description="Disordered" evidence="1">
    <location>
        <begin position="16"/>
        <end position="50"/>
    </location>
</feature>
<gene>
    <name evidence="2" type="ORF">XJ32_03915</name>
</gene>
<name>A0A1Q2LG88_9HELI</name>
<accession>A0A1Q2LG88</accession>
<protein>
    <submittedName>
        <fullName evidence="2">Uncharacterized protein</fullName>
    </submittedName>
</protein>
<evidence type="ECO:0000313" key="3">
    <source>
        <dbReference type="Proteomes" id="UP000188298"/>
    </source>
</evidence>
<reference evidence="2 3" key="1">
    <citation type="submission" date="2017-02" db="EMBL/GenBank/DDBJ databases">
        <title>Whole genome sequencing of Helicobacter bilis strain AAQJH.</title>
        <authorList>
            <person name="Conlan S."/>
            <person name="Thomas P.J."/>
            <person name="Mullikin J."/>
            <person name="Palmore T.N."/>
            <person name="Frank K.M."/>
            <person name="Segre J.A."/>
        </authorList>
    </citation>
    <scope>NUCLEOTIDE SEQUENCE [LARGE SCALE GENOMIC DNA]</scope>
    <source>
        <strain evidence="2 3">AAQJH</strain>
    </source>
</reference>
<dbReference type="Proteomes" id="UP000188298">
    <property type="component" value="Chromosome"/>
</dbReference>
<dbReference type="AlphaFoldDB" id="A0A1Q2LG88"/>
<dbReference type="KEGG" id="hbl:XJ32_03915"/>
<feature type="compositionally biased region" description="Basic and acidic residues" evidence="1">
    <location>
        <begin position="20"/>
        <end position="43"/>
    </location>
</feature>
<proteinExistence type="predicted"/>